<sequence length="566" mass="62918">MSPQRGEESLPQLVDKQYEHMFLDLAEQDEQAILLSDPNFLRQQQLLQNQQKAKEIRMEQERQRQEDLEASSAWLAHPATLDQSENDGAIPAGRKPDDYLPVDCSFPNTTISTSAPARSRVHPPTPAKGTIYKSPSKRDSIRRSQTININGRRSGPKPIPISSGNNTTNLSAVNSASTKVDHQRRFNELQARFRVNYAHRPSQQKTQVTPSVSTSYSGRSVIDQPKKLVSSFGTSMPSSLEQTLRSYPSINAERKRSFDEARNASHHPGGKATAINSTTGNISLGMNQASTFPSRTMPIQIKRVHRDSTPHPLDAEEYQRKLDDQLIKVNFDDITVSELKDMLRQRGKPAMGKKAILLQRLQEERDQITNARYRDIYTQGQMSIHCQSEPPQRLSRQGALYRIGSIPESSSTDSARSSVMLSNSLGSTFSLNRSIADMHIGSPQYTHSFSPHAATSSPPNESSPIPQPGSLSSSLSFSFMSSPPSNYESSISSMLSSGSSFSSRARYAIPNTGIDKHKPYAPFTSSSLASPDYDDDDRSPFDGSRQFMTDMENIEWVDPSSQPLLH</sequence>
<feature type="region of interest" description="Disordered" evidence="1">
    <location>
        <begin position="442"/>
        <end position="477"/>
    </location>
</feature>
<dbReference type="Gene3D" id="1.10.720.30">
    <property type="entry name" value="SAP domain"/>
    <property type="match status" value="1"/>
</dbReference>
<comment type="caution">
    <text evidence="3">The sequence shown here is derived from an EMBL/GenBank/DDBJ whole genome shotgun (WGS) entry which is preliminary data.</text>
</comment>
<accession>A0A8H7BR10</accession>
<evidence type="ECO:0000256" key="1">
    <source>
        <dbReference type="SAM" id="MobiDB-lite"/>
    </source>
</evidence>
<feature type="compositionally biased region" description="Polar residues" evidence="1">
    <location>
        <begin position="162"/>
        <end position="178"/>
    </location>
</feature>
<proteinExistence type="predicted"/>
<protein>
    <recommendedName>
        <fullName evidence="2">SAP domain-containing protein</fullName>
    </recommendedName>
</protein>
<feature type="domain" description="SAP" evidence="2">
    <location>
        <begin position="331"/>
        <end position="365"/>
    </location>
</feature>
<feature type="region of interest" description="Disordered" evidence="1">
    <location>
        <begin position="257"/>
        <end position="277"/>
    </location>
</feature>
<organism evidence="3 4">
    <name type="scientific">Apophysomyces ossiformis</name>
    <dbReference type="NCBI Taxonomy" id="679940"/>
    <lineage>
        <taxon>Eukaryota</taxon>
        <taxon>Fungi</taxon>
        <taxon>Fungi incertae sedis</taxon>
        <taxon>Mucoromycota</taxon>
        <taxon>Mucoromycotina</taxon>
        <taxon>Mucoromycetes</taxon>
        <taxon>Mucorales</taxon>
        <taxon>Mucorineae</taxon>
        <taxon>Mucoraceae</taxon>
        <taxon>Apophysomyces</taxon>
    </lineage>
</organism>
<feature type="compositionally biased region" description="Polar residues" evidence="1">
    <location>
        <begin position="201"/>
        <end position="218"/>
    </location>
</feature>
<feature type="region of interest" description="Disordered" evidence="1">
    <location>
        <begin position="198"/>
        <end position="219"/>
    </location>
</feature>
<feature type="region of interest" description="Disordered" evidence="1">
    <location>
        <begin position="516"/>
        <end position="566"/>
    </location>
</feature>
<dbReference type="AlphaFoldDB" id="A0A8H7BR10"/>
<name>A0A8H7BR10_9FUNG</name>
<dbReference type="PROSITE" id="PS50800">
    <property type="entry name" value="SAP"/>
    <property type="match status" value="1"/>
</dbReference>
<feature type="compositionally biased region" description="Low complexity" evidence="1">
    <location>
        <begin position="462"/>
        <end position="477"/>
    </location>
</feature>
<dbReference type="Pfam" id="PF02037">
    <property type="entry name" value="SAP"/>
    <property type="match status" value="1"/>
</dbReference>
<gene>
    <name evidence="3" type="ORF">EC973_006586</name>
</gene>
<feature type="region of interest" description="Disordered" evidence="1">
    <location>
        <begin position="109"/>
        <end position="182"/>
    </location>
</feature>
<dbReference type="Proteomes" id="UP000605846">
    <property type="component" value="Unassembled WGS sequence"/>
</dbReference>
<feature type="compositionally biased region" description="Polar residues" evidence="1">
    <location>
        <begin position="443"/>
        <end position="460"/>
    </location>
</feature>
<dbReference type="EMBL" id="JABAYA010000042">
    <property type="protein sequence ID" value="KAF7728192.1"/>
    <property type="molecule type" value="Genomic_DNA"/>
</dbReference>
<evidence type="ECO:0000313" key="4">
    <source>
        <dbReference type="Proteomes" id="UP000605846"/>
    </source>
</evidence>
<keyword evidence="4" id="KW-1185">Reference proteome</keyword>
<evidence type="ECO:0000313" key="3">
    <source>
        <dbReference type="EMBL" id="KAF7728192.1"/>
    </source>
</evidence>
<dbReference type="SUPFAM" id="SSF68906">
    <property type="entry name" value="SAP domain"/>
    <property type="match status" value="1"/>
</dbReference>
<dbReference type="InterPro" id="IPR003034">
    <property type="entry name" value="SAP_dom"/>
</dbReference>
<evidence type="ECO:0000259" key="2">
    <source>
        <dbReference type="PROSITE" id="PS50800"/>
    </source>
</evidence>
<reference evidence="3" key="1">
    <citation type="submission" date="2020-01" db="EMBL/GenBank/DDBJ databases">
        <title>Genome Sequencing of Three Apophysomyces-Like Fungal Strains Confirms a Novel Fungal Genus in the Mucoromycota with divergent Burkholderia-like Endosymbiotic Bacteria.</title>
        <authorList>
            <person name="Stajich J.E."/>
            <person name="Macias A.M."/>
            <person name="Carter-House D."/>
            <person name="Lovett B."/>
            <person name="Kasson L.R."/>
            <person name="Berry K."/>
            <person name="Grigoriev I."/>
            <person name="Chang Y."/>
            <person name="Spatafora J."/>
            <person name="Kasson M.T."/>
        </authorList>
    </citation>
    <scope>NUCLEOTIDE SEQUENCE</scope>
    <source>
        <strain evidence="3">NRRL A-21654</strain>
    </source>
</reference>
<dbReference type="OrthoDB" id="445357at2759"/>
<dbReference type="InterPro" id="IPR036361">
    <property type="entry name" value="SAP_dom_sf"/>
</dbReference>